<evidence type="ECO:0000313" key="17">
    <source>
        <dbReference type="EMBL" id="CAE6075095.1"/>
    </source>
</evidence>
<dbReference type="GO" id="GO:0000785">
    <property type="term" value="C:chromatin"/>
    <property type="evidence" value="ECO:0007669"/>
    <property type="project" value="TreeGrafter"/>
</dbReference>
<evidence type="ECO:0000256" key="13">
    <source>
        <dbReference type="RuleBase" id="RU364014"/>
    </source>
</evidence>
<dbReference type="FunFam" id="2.130.10.10:FF:000827">
    <property type="entry name" value="Protein HIRA"/>
    <property type="match status" value="1"/>
</dbReference>
<dbReference type="EMBL" id="LR999455">
    <property type="protein sequence ID" value="CAE6075095.1"/>
    <property type="molecule type" value="Genomic_DNA"/>
</dbReference>
<dbReference type="InterPro" id="IPR011494">
    <property type="entry name" value="HIRA-like_C"/>
</dbReference>
<feature type="domain" description="CAF1B/HIR1 beta-propeller" evidence="16">
    <location>
        <begin position="50"/>
        <end position="412"/>
    </location>
</feature>
<dbReference type="SUPFAM" id="SSF50978">
    <property type="entry name" value="WD40 repeat-like"/>
    <property type="match status" value="2"/>
</dbReference>
<feature type="compositionally biased region" description="Polar residues" evidence="14">
    <location>
        <begin position="499"/>
        <end position="517"/>
    </location>
</feature>
<keyword evidence="18" id="KW-1185">Reference proteome</keyword>
<dbReference type="Pfam" id="PF24105">
    <property type="entry name" value="Beta-prop_CAF1B_HIR1"/>
    <property type="match status" value="1"/>
</dbReference>
<evidence type="ECO:0000256" key="6">
    <source>
        <dbReference type="ARBA" id="ARBA00022737"/>
    </source>
</evidence>
<feature type="region of interest" description="Disordered" evidence="14">
    <location>
        <begin position="988"/>
        <end position="1067"/>
    </location>
</feature>
<keyword evidence="5 12" id="KW-0853">WD repeat</keyword>
<evidence type="ECO:0000313" key="18">
    <source>
        <dbReference type="Proteomes" id="UP000682877"/>
    </source>
</evidence>
<dbReference type="InterPro" id="IPR031120">
    <property type="entry name" value="HIR1-like"/>
</dbReference>
<feature type="compositionally biased region" description="Polar residues" evidence="14">
    <location>
        <begin position="451"/>
        <end position="480"/>
    </location>
</feature>
<dbReference type="PANTHER" id="PTHR13831:SF0">
    <property type="entry name" value="PROTEIN HIRA"/>
    <property type="match status" value="1"/>
</dbReference>
<keyword evidence="8 13" id="KW-0805">Transcription regulation</keyword>
<evidence type="ECO:0000259" key="15">
    <source>
        <dbReference type="Pfam" id="PF07569"/>
    </source>
</evidence>
<feature type="region of interest" description="Disordered" evidence="14">
    <location>
        <begin position="451"/>
        <end position="527"/>
    </location>
</feature>
<evidence type="ECO:0000256" key="9">
    <source>
        <dbReference type="ARBA" id="ARBA00023054"/>
    </source>
</evidence>
<dbReference type="InterPro" id="IPR001680">
    <property type="entry name" value="WD40_rpt"/>
</dbReference>
<dbReference type="InterPro" id="IPR019775">
    <property type="entry name" value="WD40_repeat_CS"/>
</dbReference>
<evidence type="ECO:0000256" key="5">
    <source>
        <dbReference type="ARBA" id="ARBA00022574"/>
    </source>
</evidence>
<evidence type="ECO:0000256" key="14">
    <source>
        <dbReference type="SAM" id="MobiDB-lite"/>
    </source>
</evidence>
<dbReference type="InterPro" id="IPR015943">
    <property type="entry name" value="WD40/YVTN_repeat-like_dom_sf"/>
</dbReference>
<evidence type="ECO:0000256" key="7">
    <source>
        <dbReference type="ARBA" id="ARBA00022853"/>
    </source>
</evidence>
<accession>A0A8S2A967</accession>
<dbReference type="GO" id="GO:0006351">
    <property type="term" value="P:DNA-templated transcription"/>
    <property type="evidence" value="ECO:0007669"/>
    <property type="project" value="InterPro"/>
</dbReference>
<comment type="subcellular location">
    <subcellularLocation>
        <location evidence="1 13">Nucleus</location>
    </subcellularLocation>
</comment>
<feature type="repeat" description="WD" evidence="12">
    <location>
        <begin position="105"/>
        <end position="135"/>
    </location>
</feature>
<reference evidence="17" key="1">
    <citation type="submission" date="2021-01" db="EMBL/GenBank/DDBJ databases">
        <authorList>
            <person name="Bezrukov I."/>
        </authorList>
    </citation>
    <scope>NUCLEOTIDE SEQUENCE</scope>
</reference>
<feature type="compositionally biased region" description="Basic and acidic residues" evidence="14">
    <location>
        <begin position="1"/>
        <end position="14"/>
    </location>
</feature>
<dbReference type="Pfam" id="PF07569">
    <property type="entry name" value="Hira"/>
    <property type="match status" value="1"/>
</dbReference>
<protein>
    <recommendedName>
        <fullName evidence="3 13">Protein HIRA</fullName>
    </recommendedName>
</protein>
<dbReference type="GO" id="GO:0005634">
    <property type="term" value="C:nucleus"/>
    <property type="evidence" value="ECO:0007669"/>
    <property type="project" value="UniProtKB-SubCell"/>
</dbReference>
<dbReference type="GO" id="GO:0031491">
    <property type="term" value="F:nucleosome binding"/>
    <property type="evidence" value="ECO:0007669"/>
    <property type="project" value="TreeGrafter"/>
</dbReference>
<evidence type="ECO:0000256" key="2">
    <source>
        <dbReference type="ARBA" id="ARBA00007306"/>
    </source>
</evidence>
<dbReference type="Proteomes" id="UP000682877">
    <property type="component" value="Chromosome 5"/>
</dbReference>
<organism evidence="17 18">
    <name type="scientific">Arabidopsis arenosa</name>
    <name type="common">Sand rock-cress</name>
    <name type="synonym">Cardaminopsis arenosa</name>
    <dbReference type="NCBI Taxonomy" id="38785"/>
    <lineage>
        <taxon>Eukaryota</taxon>
        <taxon>Viridiplantae</taxon>
        <taxon>Streptophyta</taxon>
        <taxon>Embryophyta</taxon>
        <taxon>Tracheophyta</taxon>
        <taxon>Spermatophyta</taxon>
        <taxon>Magnoliopsida</taxon>
        <taxon>eudicotyledons</taxon>
        <taxon>Gunneridae</taxon>
        <taxon>Pentapetalae</taxon>
        <taxon>rosids</taxon>
        <taxon>malvids</taxon>
        <taxon>Brassicales</taxon>
        <taxon>Brassicaceae</taxon>
        <taxon>Camelineae</taxon>
        <taxon>Arabidopsis</taxon>
    </lineage>
</organism>
<comment type="function">
    <text evidence="13">Required for replication-independent chromatin assembly and for the periodic repression of histone gene transcription during the cell cycle.</text>
</comment>
<feature type="region of interest" description="Disordered" evidence="14">
    <location>
        <begin position="1"/>
        <end position="22"/>
    </location>
</feature>
<feature type="compositionally biased region" description="Basic and acidic residues" evidence="14">
    <location>
        <begin position="1050"/>
        <end position="1067"/>
    </location>
</feature>
<keyword evidence="4 13" id="KW-0678">Repressor</keyword>
<sequence>MITEVKKLGEHDTLGQDGQGSGMRLNRGFEEILVLEFELGRGEMIAEKPSWVKHEGVQIFSIDVQPNGERFATGGGDHKVRIWNMKSVDKDLQNLDTKERLLATLRDHFGSVNCVRWAKHSRYVASGSDDQVIQIHERKPGSGTTEFGSGEAPDVENWKAVMTLRGHTADVVDLNWSPDDSMLASGSLDNTVHIWNMRTGMCTTVLRGHLSLVKGVTWDPIGSFIASQSDDKTVIIWRTSDWGMAHRTDGHWAKSLGSTFFRRLGWSPCGHFLTTTHGFQKPKHSAPVLERGEWSVAYDFLGHSAPIIVVRFNHSMFKRIPSSTQETKQVGWSNGTSKSGGKDLQSYNVIAMGSQDRTITVWTTGSARPLFVAKHFFGQSVVDLSWSPDGYSLFACSLDGTVAMIHFDPKELGVRLTDTELDELKKSRYGDVRGRQANLVESPAQLLLETASTKQTGSKRAASDVQQNQGTTKPSASVESTAKRRKSQVDDRNKAAQATGHTLNKASTLNRVSSPVNQKVYRRPDGRKRIIPEAVGVPQQENNITNNGQSHNFLPASAAAPGKGDSGDFPVEISNRDLSGKEIVCRNPDLKERSRITARATITESLVIEKVPGTSGRDGVLNVEQSVGIKESSSTDLLIRVFDWKDGEAAPPVCLEACPREHALDIVGAVSTSMVKETEISCKKSGETLWSDRIMGRVTVLAGNPNFWAVGCEDGSLQVYTKCGRRAMPTMMMGSAATFIDCDDSWKLLLVTRKGSLYVWDLFNRKCVLHDSLSSLVSSSVNLSSTVEGTIKVISVKLSKSGSPLVVLATRHAFLFDTSLMCWLRVADDCFPASNFSSSWNLGSAPCGELAGLQVDVRKYMARKPGWNRITDDGMQTRAHLESQLASSLALESPNEYRQCLLAYVRFLAREADESRLREVCESFLGPPTGMAEAASSDSNLSWDPYVLGVKKHKLLRNDILPAMASNRKVQRLLNEFIDLLSEYEDAETADPAPKGSTPTMNCGGVPSSLDQIGSDPPALTATTPMTIDNDKPVSLANSAALETGVCEKPGSEDRDRQDQNSRDSGS</sequence>
<comment type="similarity">
    <text evidence="2 13">Belongs to the WD repeat HIR1 family.</text>
</comment>
<name>A0A8S2A967_ARAAE</name>
<evidence type="ECO:0000256" key="10">
    <source>
        <dbReference type="ARBA" id="ARBA00023163"/>
    </source>
</evidence>
<dbReference type="PROSITE" id="PS50082">
    <property type="entry name" value="WD_REPEATS_2"/>
    <property type="match status" value="4"/>
</dbReference>
<dbReference type="GO" id="GO:0000417">
    <property type="term" value="C:HIR complex"/>
    <property type="evidence" value="ECO:0007669"/>
    <property type="project" value="TreeGrafter"/>
</dbReference>
<feature type="repeat" description="WD" evidence="12">
    <location>
        <begin position="164"/>
        <end position="205"/>
    </location>
</feature>
<evidence type="ECO:0000256" key="4">
    <source>
        <dbReference type="ARBA" id="ARBA00022491"/>
    </source>
</evidence>
<evidence type="ECO:0000256" key="12">
    <source>
        <dbReference type="PROSITE-ProRule" id="PRU00221"/>
    </source>
</evidence>
<feature type="repeat" description="WD" evidence="12">
    <location>
        <begin position="206"/>
        <end position="237"/>
    </location>
</feature>
<feature type="domain" description="Protein HIRA-like C-terminal" evidence="15">
    <location>
        <begin position="724"/>
        <end position="923"/>
    </location>
</feature>
<dbReference type="PANTHER" id="PTHR13831">
    <property type="entry name" value="MEMBER OF THE HIR1 FAMILY OF WD-REPEAT PROTEINS"/>
    <property type="match status" value="1"/>
</dbReference>
<gene>
    <name evidence="17" type="ORF">AARE701A_LOCUS12550</name>
</gene>
<evidence type="ECO:0000256" key="3">
    <source>
        <dbReference type="ARBA" id="ARBA00021597"/>
    </source>
</evidence>
<dbReference type="Gene3D" id="2.130.10.10">
    <property type="entry name" value="YVTN repeat-like/Quinoprotein amine dehydrogenase"/>
    <property type="match status" value="2"/>
</dbReference>
<evidence type="ECO:0000256" key="8">
    <source>
        <dbReference type="ARBA" id="ARBA00023015"/>
    </source>
</evidence>
<proteinExistence type="inferred from homology"/>
<keyword evidence="6 13" id="KW-0677">Repeat</keyword>
<keyword evidence="11 13" id="KW-0539">Nucleus</keyword>
<dbReference type="GO" id="GO:0006355">
    <property type="term" value="P:regulation of DNA-templated transcription"/>
    <property type="evidence" value="ECO:0007669"/>
    <property type="project" value="InterPro"/>
</dbReference>
<dbReference type="PROSITE" id="PS00678">
    <property type="entry name" value="WD_REPEATS_1"/>
    <property type="match status" value="1"/>
</dbReference>
<dbReference type="InterPro" id="IPR036322">
    <property type="entry name" value="WD40_repeat_dom_sf"/>
</dbReference>
<dbReference type="GO" id="GO:0006338">
    <property type="term" value="P:chromatin remodeling"/>
    <property type="evidence" value="ECO:0007669"/>
    <property type="project" value="InterPro"/>
</dbReference>
<keyword evidence="7 13" id="KW-0156">Chromatin regulator</keyword>
<evidence type="ECO:0000256" key="11">
    <source>
        <dbReference type="ARBA" id="ARBA00023242"/>
    </source>
</evidence>
<dbReference type="AlphaFoldDB" id="A0A8S2A967"/>
<evidence type="ECO:0000259" key="16">
    <source>
        <dbReference type="Pfam" id="PF24105"/>
    </source>
</evidence>
<dbReference type="CDD" id="cd00200">
    <property type="entry name" value="WD40"/>
    <property type="match status" value="1"/>
</dbReference>
<dbReference type="PROSITE" id="PS50294">
    <property type="entry name" value="WD_REPEATS_REGION"/>
    <property type="match status" value="3"/>
</dbReference>
<dbReference type="InterPro" id="IPR055410">
    <property type="entry name" value="Beta-prop_CAF1B_HIR1"/>
</dbReference>
<dbReference type="SMART" id="SM00320">
    <property type="entry name" value="WD40"/>
    <property type="match status" value="7"/>
</dbReference>
<keyword evidence="9" id="KW-0175">Coiled coil</keyword>
<feature type="repeat" description="WD" evidence="12">
    <location>
        <begin position="52"/>
        <end position="87"/>
    </location>
</feature>
<evidence type="ECO:0000256" key="1">
    <source>
        <dbReference type="ARBA" id="ARBA00004123"/>
    </source>
</evidence>
<keyword evidence="10 13" id="KW-0804">Transcription</keyword>